<dbReference type="SMART" id="SM00220">
    <property type="entry name" value="S_TKc"/>
    <property type="match status" value="1"/>
</dbReference>
<dbReference type="Gene3D" id="3.40.50.300">
    <property type="entry name" value="P-loop containing nucleotide triphosphate hydrolases"/>
    <property type="match status" value="1"/>
</dbReference>
<dbReference type="PROSITE" id="PS50297">
    <property type="entry name" value="ANK_REP_REGION"/>
    <property type="match status" value="2"/>
</dbReference>
<protein>
    <recommendedName>
        <fullName evidence="5">Protein kinase domain-containing protein</fullName>
    </recommendedName>
</protein>
<reference evidence="6" key="1">
    <citation type="submission" date="2023-01" db="EMBL/GenBank/DDBJ databases">
        <authorList>
            <person name="Van Ghelder C."/>
            <person name="Rancurel C."/>
        </authorList>
    </citation>
    <scope>NUCLEOTIDE SEQUENCE</scope>
    <source>
        <strain evidence="6">CNCM I-4278</strain>
    </source>
</reference>
<dbReference type="PANTHER" id="PTHR10039:SF15">
    <property type="entry name" value="NACHT DOMAIN-CONTAINING PROTEIN"/>
    <property type="match status" value="1"/>
</dbReference>
<dbReference type="Pfam" id="PF00069">
    <property type="entry name" value="Pkinase"/>
    <property type="match status" value="1"/>
</dbReference>
<dbReference type="InterPro" id="IPR054471">
    <property type="entry name" value="GPIID_WHD"/>
</dbReference>
<name>A0A9W4UTL4_9PLEO</name>
<comment type="caution">
    <text evidence="6">The sequence shown here is derived from an EMBL/GenBank/DDBJ whole genome shotgun (WGS) entry which is preliminary data.</text>
</comment>
<proteinExistence type="predicted"/>
<keyword evidence="7" id="KW-1185">Reference proteome</keyword>
<dbReference type="GO" id="GO:0004672">
    <property type="term" value="F:protein kinase activity"/>
    <property type="evidence" value="ECO:0007669"/>
    <property type="project" value="InterPro"/>
</dbReference>
<dbReference type="InterPro" id="IPR000719">
    <property type="entry name" value="Prot_kinase_dom"/>
</dbReference>
<dbReference type="CDD" id="cd05117">
    <property type="entry name" value="STKc_CAMK"/>
    <property type="match status" value="1"/>
</dbReference>
<dbReference type="OrthoDB" id="195446at2759"/>
<organism evidence="6 7">
    <name type="scientific">Periconia digitata</name>
    <dbReference type="NCBI Taxonomy" id="1303443"/>
    <lineage>
        <taxon>Eukaryota</taxon>
        <taxon>Fungi</taxon>
        <taxon>Dikarya</taxon>
        <taxon>Ascomycota</taxon>
        <taxon>Pezizomycotina</taxon>
        <taxon>Dothideomycetes</taxon>
        <taxon>Pleosporomycetidae</taxon>
        <taxon>Pleosporales</taxon>
        <taxon>Massarineae</taxon>
        <taxon>Periconiaceae</taxon>
        <taxon>Periconia</taxon>
    </lineage>
</organism>
<evidence type="ECO:0000256" key="1">
    <source>
        <dbReference type="ARBA" id="ARBA00022737"/>
    </source>
</evidence>
<dbReference type="InterPro" id="IPR056884">
    <property type="entry name" value="NPHP3-like_N"/>
</dbReference>
<dbReference type="EMBL" id="CAOQHR010000011">
    <property type="protein sequence ID" value="CAI6340736.1"/>
    <property type="molecule type" value="Genomic_DNA"/>
</dbReference>
<dbReference type="InterPro" id="IPR036770">
    <property type="entry name" value="Ankyrin_rpt-contain_sf"/>
</dbReference>
<evidence type="ECO:0000259" key="5">
    <source>
        <dbReference type="PROSITE" id="PS50011"/>
    </source>
</evidence>
<dbReference type="PROSITE" id="PS50011">
    <property type="entry name" value="PROTEIN_KINASE_DOM"/>
    <property type="match status" value="1"/>
</dbReference>
<evidence type="ECO:0000256" key="3">
    <source>
        <dbReference type="ARBA" id="ARBA00022840"/>
    </source>
</evidence>
<keyword evidence="1" id="KW-0677">Repeat</keyword>
<dbReference type="InterPro" id="IPR011009">
    <property type="entry name" value="Kinase-like_dom_sf"/>
</dbReference>
<dbReference type="Gene3D" id="1.10.510.10">
    <property type="entry name" value="Transferase(Phosphotransferase) domain 1"/>
    <property type="match status" value="1"/>
</dbReference>
<dbReference type="Pfam" id="PF24883">
    <property type="entry name" value="NPHP3_N"/>
    <property type="match status" value="1"/>
</dbReference>
<accession>A0A9W4UTL4</accession>
<dbReference type="GO" id="GO:0005524">
    <property type="term" value="F:ATP binding"/>
    <property type="evidence" value="ECO:0007669"/>
    <property type="project" value="UniProtKB-KW"/>
</dbReference>
<gene>
    <name evidence="6" type="ORF">PDIGIT_LOCUS13920</name>
</gene>
<dbReference type="SUPFAM" id="SSF48403">
    <property type="entry name" value="Ankyrin repeat"/>
    <property type="match status" value="1"/>
</dbReference>
<dbReference type="Pfam" id="PF22939">
    <property type="entry name" value="WHD_GPIID"/>
    <property type="match status" value="1"/>
</dbReference>
<evidence type="ECO:0000313" key="6">
    <source>
        <dbReference type="EMBL" id="CAI6340736.1"/>
    </source>
</evidence>
<dbReference type="FunFam" id="1.10.510.10:FF:000571">
    <property type="entry name" value="Maternal embryonic leucine zipper kinase"/>
    <property type="match status" value="1"/>
</dbReference>
<dbReference type="InterPro" id="IPR002110">
    <property type="entry name" value="Ankyrin_rpt"/>
</dbReference>
<feature type="domain" description="Protein kinase" evidence="5">
    <location>
        <begin position="908"/>
        <end position="1179"/>
    </location>
</feature>
<dbReference type="SUPFAM" id="SSF56112">
    <property type="entry name" value="Protein kinase-like (PK-like)"/>
    <property type="match status" value="1"/>
</dbReference>
<feature type="repeat" description="ANK" evidence="4">
    <location>
        <begin position="718"/>
        <end position="750"/>
    </location>
</feature>
<evidence type="ECO:0000256" key="2">
    <source>
        <dbReference type="ARBA" id="ARBA00022741"/>
    </source>
</evidence>
<dbReference type="Pfam" id="PF12796">
    <property type="entry name" value="Ank_2"/>
    <property type="match status" value="2"/>
</dbReference>
<dbReference type="PANTHER" id="PTHR10039">
    <property type="entry name" value="AMELOGENIN"/>
    <property type="match status" value="1"/>
</dbReference>
<dbReference type="InterPro" id="IPR027417">
    <property type="entry name" value="P-loop_NTPase"/>
</dbReference>
<feature type="repeat" description="ANK" evidence="4">
    <location>
        <begin position="751"/>
        <end position="783"/>
    </location>
</feature>
<dbReference type="AlphaFoldDB" id="A0A9W4UTL4"/>
<dbReference type="SMART" id="SM00248">
    <property type="entry name" value="ANK"/>
    <property type="match status" value="5"/>
</dbReference>
<dbReference type="Proteomes" id="UP001152607">
    <property type="component" value="Unassembled WGS sequence"/>
</dbReference>
<dbReference type="PROSITE" id="PS50088">
    <property type="entry name" value="ANK_REPEAT"/>
    <property type="match status" value="3"/>
</dbReference>
<evidence type="ECO:0000256" key="4">
    <source>
        <dbReference type="PROSITE-ProRule" id="PRU00023"/>
    </source>
</evidence>
<keyword evidence="4" id="KW-0040">ANK repeat</keyword>
<keyword evidence="3" id="KW-0067">ATP-binding</keyword>
<evidence type="ECO:0000313" key="7">
    <source>
        <dbReference type="Proteomes" id="UP001152607"/>
    </source>
</evidence>
<keyword evidence="2" id="KW-0547">Nucleotide-binding</keyword>
<dbReference type="Gene3D" id="1.25.40.20">
    <property type="entry name" value="Ankyrin repeat-containing domain"/>
    <property type="match status" value="2"/>
</dbReference>
<dbReference type="SUPFAM" id="SSF52540">
    <property type="entry name" value="P-loop containing nucleoside triphosphate hydrolases"/>
    <property type="match status" value="1"/>
</dbReference>
<feature type="repeat" description="ANK" evidence="4">
    <location>
        <begin position="685"/>
        <end position="717"/>
    </location>
</feature>
<sequence length="1187" mass="132566">MSDPLSTAASLATMLQLAATATQYLKDVKHGSADRMRLRDELRNTTCLLEMLKDRVEDSEYSDEESLKPASLSTLVAPDGPLELFKTILEDIVRKLAPQKGIRKVAQPFSWPFDKKTIAEMLGTLERLKMHFGLIMQNDLVALAKMSYAMLGEVGKQVDSIETKRQHEETEKILAWISQMNFRSKHADVLEAVQPGTGKWLLEDKVFLDWVNGDVDILWCPGIPGSGKTSLVSLVVDHLHTKQDRMLTYFYCEYGQRTAQTPIALLSSLLEQVLRRAPSDILPPQVSSLYDLHKKHDTRPTLSQITDVVRDILSSHQVVHVVVDALDECTQSEETALEFISAVQALGPNIRLLCTSRYSTTFDTFFGQATRLEISAQGEDIRMFLEAQIPQQSRLYRHIQADPTLKEEIIKTIIEQSRGMFLLATLHFESLSRKLNRREVRSSLQTLPKTLNDTYEQALVRIRGQGEEDVELAETVVLWILCAQRTLTVLELQHMYAMKSLAGEGLALEDDDLPDGESLTSVCRGLVVVDAKSKLIRLVHYTAQQYFQRVHEDRLPSTKLEMTQLSLAYLTLPNFSSGICHSDGTMCTRLGRYPFLDYAAHHWGSEGSSVDYGLLWDDLISFVSNQKAVDVANQIWSLPQHRHSEWSQEFPRDVPALVLAASFDLPNVLRRLVAQGYALESKGSDHETPIIRAASLGNTSNVAVLLELGAAVNASSIAEETALERAAVSGNATTVRALLDGGADLHFKASADWTVLMSAVSSGNIEVVRMLVDAGADLLAKTAWGDSALSIAARNGQENIATYLADRGAILPDSVAGRRASVVAARKGLRTLVRRLTADYTAVAMRGLERQRTYAHVDLNSVPEDAMPSSPLLDNEADRDELTESNGIEDLSEAVDGLDYNRGFLRRYLVMERLGKGHAAEVLLCKSKVTGVYYAAKCFTFTTRSSGRTFVHGIRKEIDSLNELRHENIIRLVDIVVQDAMDKIYLVIELAREGDLINWIVMKQKLTEAETRKLFLQLFSALDFMHESGWVHRDIKPENVMLADKELSIKLADFNLATKVRDTPLTEGLCTTLCGTPGYVAPEVIQNSESRKYSYAVDVWSAGVVMYICLCGFPPFSDELYSEENPYTMADQIKMGKFDYPSPYWDPVGDPALDLIDWMLTVDAQERFTIKQCLQHPWMMAGNGAID</sequence>
<dbReference type="FunFam" id="1.25.40.20:FF:000526">
    <property type="entry name" value="NACHT and Ankyrin domain protein"/>
    <property type="match status" value="1"/>
</dbReference>